<organism evidence="2 3">
    <name type="scientific">Alkaliphilus oremlandii (strain OhILAs)</name>
    <name type="common">Clostridium oremlandii (strain OhILAs)</name>
    <dbReference type="NCBI Taxonomy" id="350688"/>
    <lineage>
        <taxon>Bacteria</taxon>
        <taxon>Bacillati</taxon>
        <taxon>Bacillota</taxon>
        <taxon>Clostridia</taxon>
        <taxon>Peptostreptococcales</taxon>
        <taxon>Natronincolaceae</taxon>
        <taxon>Alkaliphilus</taxon>
    </lineage>
</organism>
<evidence type="ECO:0000313" key="3">
    <source>
        <dbReference type="Proteomes" id="UP000000269"/>
    </source>
</evidence>
<dbReference type="KEGG" id="aoe:Clos_2231"/>
<dbReference type="RefSeq" id="WP_012160075.1">
    <property type="nucleotide sequence ID" value="NC_009922.1"/>
</dbReference>
<gene>
    <name evidence="2" type="ordered locus">Clos_2231</name>
</gene>
<name>A8MIY4_ALKOO</name>
<keyword evidence="1" id="KW-0732">Signal</keyword>
<accession>A8MIY4</accession>
<dbReference type="OrthoDB" id="2680625at2"/>
<dbReference type="AlphaFoldDB" id="A8MIY4"/>
<dbReference type="EMBL" id="CP000853">
    <property type="protein sequence ID" value="ABW19766.1"/>
    <property type="molecule type" value="Genomic_DNA"/>
</dbReference>
<proteinExistence type="predicted"/>
<dbReference type="HOGENOM" id="CLU_1270165_0_0_9"/>
<keyword evidence="3" id="KW-1185">Reference proteome</keyword>
<evidence type="ECO:0000256" key="1">
    <source>
        <dbReference type="SAM" id="SignalP"/>
    </source>
</evidence>
<feature type="chain" id="PRO_5002723719" evidence="1">
    <location>
        <begin position="25"/>
        <end position="225"/>
    </location>
</feature>
<feature type="signal peptide" evidence="1">
    <location>
        <begin position="1"/>
        <end position="24"/>
    </location>
</feature>
<dbReference type="eggNOG" id="ENOG50336Q5">
    <property type="taxonomic scope" value="Bacteria"/>
</dbReference>
<reference evidence="3" key="1">
    <citation type="submission" date="2007-10" db="EMBL/GenBank/DDBJ databases">
        <title>Complete genome of Alkaliphilus oremlandii OhILAs.</title>
        <authorList>
            <person name="Copeland A."/>
            <person name="Lucas S."/>
            <person name="Lapidus A."/>
            <person name="Barry K."/>
            <person name="Detter J.C."/>
            <person name="Glavina del Rio T."/>
            <person name="Hammon N."/>
            <person name="Israni S."/>
            <person name="Dalin E."/>
            <person name="Tice H."/>
            <person name="Pitluck S."/>
            <person name="Chain P."/>
            <person name="Malfatti S."/>
            <person name="Shin M."/>
            <person name="Vergez L."/>
            <person name="Schmutz J."/>
            <person name="Larimer F."/>
            <person name="Land M."/>
            <person name="Hauser L."/>
            <person name="Kyrpides N."/>
            <person name="Mikhailova N."/>
            <person name="Stolz J.F."/>
            <person name="Dawson A."/>
            <person name="Fisher E."/>
            <person name="Crable B."/>
            <person name="Perera E."/>
            <person name="Lisak J."/>
            <person name="Ranganathan M."/>
            <person name="Basu P."/>
            <person name="Richardson P."/>
        </authorList>
    </citation>
    <scope>NUCLEOTIDE SEQUENCE [LARGE SCALE GENOMIC DNA]</scope>
    <source>
        <strain evidence="3">OhILAs</strain>
    </source>
</reference>
<protein>
    <submittedName>
        <fullName evidence="2">Uncharacterized protein</fullName>
    </submittedName>
</protein>
<sequence>MKKRFLMLGLSTALILSSSLSTFALVPENKLLDVNNQENIISDFSEINDNETVVSDVLSFDEIVELMSKNNNISKQEAENRVIKNFYESRKSLLNTSTSITPYNATYRTVSSSFTVTNVYKPSVFFYCETSEGGSFWGIVRIIHVDMDRNYNGMSKQFGGSVFVHLENAGRIYWIVNGDFTNNGTTSGGVDVDFKIGESGSVGFNLSGSTDHYEYVRVSGYYNVR</sequence>
<dbReference type="Proteomes" id="UP000000269">
    <property type="component" value="Chromosome"/>
</dbReference>
<evidence type="ECO:0000313" key="2">
    <source>
        <dbReference type="EMBL" id="ABW19766.1"/>
    </source>
</evidence>